<evidence type="ECO:0000256" key="1">
    <source>
        <dbReference type="SAM" id="Phobius"/>
    </source>
</evidence>
<keyword evidence="1" id="KW-1133">Transmembrane helix</keyword>
<organism evidence="2">
    <name type="scientific">marine metagenome</name>
    <dbReference type="NCBI Taxonomy" id="408172"/>
    <lineage>
        <taxon>unclassified sequences</taxon>
        <taxon>metagenomes</taxon>
        <taxon>ecological metagenomes</taxon>
    </lineage>
</organism>
<dbReference type="AlphaFoldDB" id="A0A381TAY0"/>
<evidence type="ECO:0000313" key="2">
    <source>
        <dbReference type="EMBL" id="SVA13312.1"/>
    </source>
</evidence>
<accession>A0A381TAY0</accession>
<name>A0A381TAY0_9ZZZZ</name>
<evidence type="ECO:0008006" key="3">
    <source>
        <dbReference type="Google" id="ProtNLM"/>
    </source>
</evidence>
<protein>
    <recommendedName>
        <fullName evidence="3">CD36 family protein</fullName>
    </recommendedName>
</protein>
<feature type="transmembrane region" description="Helical" evidence="1">
    <location>
        <begin position="891"/>
        <end position="909"/>
    </location>
</feature>
<keyword evidence="1" id="KW-0812">Transmembrane</keyword>
<gene>
    <name evidence="2" type="ORF">METZ01_LOCUS66166</name>
</gene>
<reference evidence="2" key="1">
    <citation type="submission" date="2018-05" db="EMBL/GenBank/DDBJ databases">
        <authorList>
            <person name="Lanie J.A."/>
            <person name="Ng W.-L."/>
            <person name="Kazmierczak K.M."/>
            <person name="Andrzejewski T.M."/>
            <person name="Davidsen T.M."/>
            <person name="Wayne K.J."/>
            <person name="Tettelin H."/>
            <person name="Glass J.I."/>
            <person name="Rusch D."/>
            <person name="Podicherti R."/>
            <person name="Tsui H.-C.T."/>
            <person name="Winkler M.E."/>
        </authorList>
    </citation>
    <scope>NUCLEOTIDE SEQUENCE</scope>
</reference>
<dbReference type="EMBL" id="UINC01004301">
    <property type="protein sequence ID" value="SVA13312.1"/>
    <property type="molecule type" value="Genomic_DNA"/>
</dbReference>
<proteinExistence type="predicted"/>
<sequence length="928" mass="99198">MDNNKPTIAIGIGALLLLVNIGLAVTGFVDGLIEGAVEEQVTGSTDERVDFDAYWEDEDGNEHPSNWSVSTSERVYFAYSITDQSALSSEDPSQAFEKMGPFVYEVTTTREVLEFNETAGTITYSEYDSFEWCEDCTWTNENGTGVASVSGDTEVTNVNILWNTQRIAGLATGITYGETFAKAGFANKMMENELQNKAPSIWAARDIAEMVTGASAQMQAGLNLSAEVADSMAPAAVLDGAYDNWLAQSGASDASPDFSTSAQSIMFDAGDPSTGICIALTCDIGPMLIVGMGEPSEATTATRATLLGYGSADAATLTNMDWAVYALAGSEFIEHGGGADLSTADDLRQRLNELSGVDITNPEALEYLMFGIDPETGLGAGLLTTVDFNGIPLDGVALFLLGAQSNPFDTMVSYNIGFTQLLGLADWAGAWIGLVGTPAEFPMILVGGSGTMNAQLWWEISFGGVEPIAGGYLVIGLNRANYEGSIDLSAEKTREILYTSDWALTGDFAPVFMYNELTGTTMPMNEDWTAFETGGEVVPWDDAFVAAAYDISESEAAALRSWVKDFMFEQVIGALLGFQYGGSAYTTQSVSNWLYGWRDPIVADVVYGDISNMAVGWVSLETNETYFGSDSVSTGDFSVYVMSTKGDTIGQSVSQGYINSDGDGLCDFKLDSDGNAEYNVECEANETYGMTEHLPWRAPHNEEATYGLLSDHVGNPNTVVAGTIGGKSAPLVNDASSPFRLNAVGYAIAESTVVGDVTFKGIDMVEHHLVLDPAEHQIQAKLIGSRTFVDVLPGALPVYFAADITMRVEKVSGAVMYGDVLAAFHYDLRGPGSTNPDFSEGSIDTHPVFEIRSFSELDDETAVSFRGSVTDNMGPMGWTNFGGDAGPPLSYLTYVIALLYVAAIGLIAYGGREMRSEDQPLPSADEDE</sequence>
<keyword evidence="1" id="KW-0472">Membrane</keyword>